<keyword evidence="1" id="KW-1185">Reference proteome</keyword>
<dbReference type="OMA" id="WNTIEEW"/>
<accession>A0A8B7NNI3</accession>
<name>A0A8B7NNI3_HYAAZ</name>
<protein>
    <submittedName>
        <fullName evidence="2">Uncharacterized protein LOC108672131</fullName>
    </submittedName>
</protein>
<dbReference type="KEGG" id="hazt:108672131"/>
<dbReference type="PANTHER" id="PTHR19446">
    <property type="entry name" value="REVERSE TRANSCRIPTASES"/>
    <property type="match status" value="1"/>
</dbReference>
<proteinExistence type="predicted"/>
<dbReference type="GeneID" id="108672131"/>
<dbReference type="RefSeq" id="XP_018015247.1">
    <property type="nucleotide sequence ID" value="XM_018159758.1"/>
</dbReference>
<gene>
    <name evidence="2" type="primary">LOC108672131</name>
</gene>
<sequence>MRRKYCRAVINKLDTTRNESDNIEDIWEQQKNAYTKAAEEVLGYKKRVNKPWISNDTWRLIDERRTAKVRVESTRSERIKNRMREEYREKDREVKRSVREDKRMWMSEKAAKAQNAAENGRQKELYSIVKRLTGQSTSTRQTAAVKSVNGELLKSKEARMARWKEHFQEVLNREAPEEPPEEVGEEGQELDISVEAPDVAETRAALKTLRNGGAPSWADEISAEMLKADTERTSLELKWIFDLIWDQETVPTQWTKGLICKIPKRGNLQDCGNWRGVTLLPLASKVLSKILINRIQGGVDTLLRKEQAGFRRVTSKPCAPYGAERAEHVSTFTIQ</sequence>
<reference evidence="2" key="1">
    <citation type="submission" date="2025-08" db="UniProtKB">
        <authorList>
            <consortium name="RefSeq"/>
        </authorList>
    </citation>
    <scope>IDENTIFICATION</scope>
    <source>
        <tissue evidence="2">Whole organism</tissue>
    </source>
</reference>
<dbReference type="OrthoDB" id="8064711at2759"/>
<evidence type="ECO:0000313" key="2">
    <source>
        <dbReference type="RefSeq" id="XP_018015247.1"/>
    </source>
</evidence>
<organism evidence="1 2">
    <name type="scientific">Hyalella azteca</name>
    <name type="common">Amphipod</name>
    <dbReference type="NCBI Taxonomy" id="294128"/>
    <lineage>
        <taxon>Eukaryota</taxon>
        <taxon>Metazoa</taxon>
        <taxon>Ecdysozoa</taxon>
        <taxon>Arthropoda</taxon>
        <taxon>Crustacea</taxon>
        <taxon>Multicrustacea</taxon>
        <taxon>Malacostraca</taxon>
        <taxon>Eumalacostraca</taxon>
        <taxon>Peracarida</taxon>
        <taxon>Amphipoda</taxon>
        <taxon>Senticaudata</taxon>
        <taxon>Talitrida</taxon>
        <taxon>Talitroidea</taxon>
        <taxon>Hyalellidae</taxon>
        <taxon>Hyalella</taxon>
    </lineage>
</organism>
<dbReference type="Proteomes" id="UP000694843">
    <property type="component" value="Unplaced"/>
</dbReference>
<evidence type="ECO:0000313" key="1">
    <source>
        <dbReference type="Proteomes" id="UP000694843"/>
    </source>
</evidence>
<dbReference type="AlphaFoldDB" id="A0A8B7NNI3"/>